<protein>
    <recommendedName>
        <fullName evidence="4">DUF1405 domain-containing protein</fullName>
    </recommendedName>
</protein>
<dbReference type="InterPro" id="IPR009845">
    <property type="entry name" value="DUF1405"/>
</dbReference>
<gene>
    <name evidence="2" type="ORF">Pmgp_02605</name>
</gene>
<dbReference type="RefSeq" id="WP_134214439.1">
    <property type="nucleotide sequence ID" value="NZ_QFFZ01000032.1"/>
</dbReference>
<feature type="transmembrane region" description="Helical" evidence="1">
    <location>
        <begin position="142"/>
        <end position="164"/>
    </location>
</feature>
<dbReference type="AlphaFoldDB" id="A0A4Y7RMQ0"/>
<feature type="transmembrane region" description="Helical" evidence="1">
    <location>
        <begin position="170"/>
        <end position="189"/>
    </location>
</feature>
<dbReference type="OrthoDB" id="152213at2"/>
<feature type="transmembrane region" description="Helical" evidence="1">
    <location>
        <begin position="108"/>
        <end position="130"/>
    </location>
</feature>
<keyword evidence="1" id="KW-0812">Transmembrane</keyword>
<evidence type="ECO:0000313" key="2">
    <source>
        <dbReference type="EMBL" id="TEB10101.1"/>
    </source>
</evidence>
<dbReference type="PANTHER" id="PTHR40042">
    <property type="entry name" value="HYPOTHETICAL MEMBRANE SPANNING PROTEIN"/>
    <property type="match status" value="1"/>
</dbReference>
<keyword evidence="3" id="KW-1185">Reference proteome</keyword>
<feature type="transmembrane region" description="Helical" evidence="1">
    <location>
        <begin position="50"/>
        <end position="69"/>
    </location>
</feature>
<proteinExistence type="predicted"/>
<dbReference type="PANTHER" id="PTHR40042:SF1">
    <property type="entry name" value="DUF1405 DOMAIN-CONTAINING PROTEIN"/>
    <property type="match status" value="1"/>
</dbReference>
<accession>A0A4Y7RMQ0</accession>
<organism evidence="2 3">
    <name type="scientific">Pelotomaculum propionicicum</name>
    <dbReference type="NCBI Taxonomy" id="258475"/>
    <lineage>
        <taxon>Bacteria</taxon>
        <taxon>Bacillati</taxon>
        <taxon>Bacillota</taxon>
        <taxon>Clostridia</taxon>
        <taxon>Eubacteriales</taxon>
        <taxon>Desulfotomaculaceae</taxon>
        <taxon>Pelotomaculum</taxon>
    </lineage>
</organism>
<keyword evidence="1" id="KW-1133">Transmembrane helix</keyword>
<keyword evidence="1" id="KW-0472">Membrane</keyword>
<reference evidence="2 3" key="1">
    <citation type="journal article" date="2018" name="Environ. Microbiol.">
        <title>Novel energy conservation strategies and behaviour of Pelotomaculum schinkii driving syntrophic propionate catabolism.</title>
        <authorList>
            <person name="Hidalgo-Ahumada C.A.P."/>
            <person name="Nobu M.K."/>
            <person name="Narihiro T."/>
            <person name="Tamaki H."/>
            <person name="Liu W.T."/>
            <person name="Kamagata Y."/>
            <person name="Stams A.J.M."/>
            <person name="Imachi H."/>
            <person name="Sousa D.Z."/>
        </authorList>
    </citation>
    <scope>NUCLEOTIDE SEQUENCE [LARGE SCALE GENOMIC DNA]</scope>
    <source>
        <strain evidence="2 3">MGP</strain>
    </source>
</reference>
<dbReference type="Pfam" id="PF07187">
    <property type="entry name" value="DUF1405"/>
    <property type="match status" value="1"/>
</dbReference>
<dbReference type="EMBL" id="QFFZ01000032">
    <property type="protein sequence ID" value="TEB10101.1"/>
    <property type="molecule type" value="Genomic_DNA"/>
</dbReference>
<evidence type="ECO:0008006" key="4">
    <source>
        <dbReference type="Google" id="ProtNLM"/>
    </source>
</evidence>
<dbReference type="Proteomes" id="UP000297597">
    <property type="component" value="Unassembled WGS sequence"/>
</dbReference>
<feature type="transmembrane region" description="Helical" evidence="1">
    <location>
        <begin position="21"/>
        <end position="38"/>
    </location>
</feature>
<evidence type="ECO:0000256" key="1">
    <source>
        <dbReference type="SAM" id="Phobius"/>
    </source>
</evidence>
<comment type="caution">
    <text evidence="2">The sequence shown here is derived from an EMBL/GenBank/DDBJ whole genome shotgun (WGS) entry which is preliminary data.</text>
</comment>
<name>A0A4Y7RMQ0_9FIRM</name>
<evidence type="ECO:0000313" key="3">
    <source>
        <dbReference type="Proteomes" id="UP000297597"/>
    </source>
</evidence>
<sequence>MILIKLWRDFWRDPWQARFTVPLVVINALGSGFGYYWYHEQLAATPFYNWLFVPDSPLASTLVTLALLMRGDTALKRLFQTVAFTAAIKYGIWAMVIITQYWGMGGPVGIVELALWFSHLGMAVEGGIFLKNLQLDRTTVTVTGIWMLLNDFMDYVAGLHPYLFAQGQEFLAVAAALALSFLITGSLAMRQRIVTARQPS</sequence>
<feature type="transmembrane region" description="Helical" evidence="1">
    <location>
        <begin position="81"/>
        <end position="102"/>
    </location>
</feature>